<dbReference type="Pfam" id="PF07717">
    <property type="entry name" value="OB_NTP_bind"/>
    <property type="match status" value="1"/>
</dbReference>
<feature type="domain" description="Helicase ATP-binding" evidence="12">
    <location>
        <begin position="373"/>
        <end position="537"/>
    </location>
</feature>
<evidence type="ECO:0000256" key="5">
    <source>
        <dbReference type="ARBA" id="ARBA00022801"/>
    </source>
</evidence>
<dbReference type="FunFam" id="1.20.120.1080:FF:000001">
    <property type="entry name" value="Pre-mRNA-splicing factor ATP-dependent RNA helicase"/>
    <property type="match status" value="1"/>
</dbReference>
<dbReference type="GO" id="GO:0016787">
    <property type="term" value="F:hydrolase activity"/>
    <property type="evidence" value="ECO:0007669"/>
    <property type="project" value="UniProtKB-KW"/>
</dbReference>
<feature type="compositionally biased region" description="Acidic residues" evidence="11">
    <location>
        <begin position="79"/>
        <end position="96"/>
    </location>
</feature>
<dbReference type="InterPro" id="IPR003593">
    <property type="entry name" value="AAA+_ATPase"/>
</dbReference>
<feature type="region of interest" description="Disordered" evidence="11">
    <location>
        <begin position="595"/>
        <end position="758"/>
    </location>
</feature>
<dbReference type="InterPro" id="IPR011545">
    <property type="entry name" value="DEAD/DEAH_box_helicase_dom"/>
</dbReference>
<dbReference type="SMART" id="SM00847">
    <property type="entry name" value="HA2"/>
    <property type="match status" value="1"/>
</dbReference>
<dbReference type="InterPro" id="IPR007502">
    <property type="entry name" value="Helicase-assoc_dom"/>
</dbReference>
<dbReference type="Gene3D" id="1.20.120.1080">
    <property type="match status" value="1"/>
</dbReference>
<dbReference type="Proteomes" id="UP000044602">
    <property type="component" value="Unassembled WGS sequence"/>
</dbReference>
<evidence type="ECO:0000259" key="12">
    <source>
        <dbReference type="PROSITE" id="PS51192"/>
    </source>
</evidence>
<evidence type="ECO:0000256" key="7">
    <source>
        <dbReference type="ARBA" id="ARBA00022840"/>
    </source>
</evidence>
<protein>
    <recommendedName>
        <fullName evidence="2">RNA helicase</fullName>
        <ecNumber evidence="2">3.6.4.13</ecNumber>
    </recommendedName>
</protein>
<dbReference type="Pfam" id="PF04408">
    <property type="entry name" value="WHD_HA2"/>
    <property type="match status" value="1"/>
</dbReference>
<dbReference type="InterPro" id="IPR048333">
    <property type="entry name" value="HA2_WH"/>
</dbReference>
<dbReference type="GO" id="GO:0003723">
    <property type="term" value="F:RNA binding"/>
    <property type="evidence" value="ECO:0007669"/>
    <property type="project" value="TreeGrafter"/>
</dbReference>
<keyword evidence="15" id="KW-1185">Reference proteome</keyword>
<evidence type="ECO:0000259" key="13">
    <source>
        <dbReference type="PROSITE" id="PS51194"/>
    </source>
</evidence>
<evidence type="ECO:0000256" key="6">
    <source>
        <dbReference type="ARBA" id="ARBA00022806"/>
    </source>
</evidence>
<evidence type="ECO:0000256" key="9">
    <source>
        <dbReference type="ARBA" id="ARBA00023242"/>
    </source>
</evidence>
<keyword evidence="4" id="KW-0547">Nucleotide-binding</keyword>
<organism evidence="14 15">
    <name type="scientific">Verticillium longisporum</name>
    <name type="common">Verticillium dahliae var. longisporum</name>
    <dbReference type="NCBI Taxonomy" id="100787"/>
    <lineage>
        <taxon>Eukaryota</taxon>
        <taxon>Fungi</taxon>
        <taxon>Dikarya</taxon>
        <taxon>Ascomycota</taxon>
        <taxon>Pezizomycotina</taxon>
        <taxon>Sordariomycetes</taxon>
        <taxon>Hypocreomycetidae</taxon>
        <taxon>Glomerellales</taxon>
        <taxon>Plectosphaerellaceae</taxon>
        <taxon>Verticillium</taxon>
    </lineage>
</organism>
<dbReference type="InterPro" id="IPR001650">
    <property type="entry name" value="Helicase_C-like"/>
</dbReference>
<dbReference type="GO" id="GO:0003724">
    <property type="term" value="F:RNA helicase activity"/>
    <property type="evidence" value="ECO:0007669"/>
    <property type="project" value="UniProtKB-EC"/>
</dbReference>
<feature type="compositionally biased region" description="Basic residues" evidence="11">
    <location>
        <begin position="49"/>
        <end position="59"/>
    </location>
</feature>
<dbReference type="Gene3D" id="3.40.50.300">
    <property type="entry name" value="P-loop containing nucleotide triphosphate hydrolases"/>
    <property type="match status" value="4"/>
</dbReference>
<dbReference type="PROSITE" id="PS51194">
    <property type="entry name" value="HELICASE_CTER"/>
    <property type="match status" value="1"/>
</dbReference>
<dbReference type="InterPro" id="IPR002464">
    <property type="entry name" value="DNA/RNA_helicase_DEAH_CS"/>
</dbReference>
<dbReference type="Pfam" id="PF21010">
    <property type="entry name" value="HA2_C"/>
    <property type="match status" value="1"/>
</dbReference>
<evidence type="ECO:0000256" key="11">
    <source>
        <dbReference type="SAM" id="MobiDB-lite"/>
    </source>
</evidence>
<dbReference type="SUPFAM" id="SSF52540">
    <property type="entry name" value="P-loop containing nucleoside triphosphate hydrolases"/>
    <property type="match status" value="2"/>
</dbReference>
<dbReference type="GO" id="GO:0005524">
    <property type="term" value="F:ATP binding"/>
    <property type="evidence" value="ECO:0007669"/>
    <property type="project" value="UniProtKB-KW"/>
</dbReference>
<feature type="domain" description="Helicase C-terminal" evidence="13">
    <location>
        <begin position="1145"/>
        <end position="1318"/>
    </location>
</feature>
<comment type="catalytic activity">
    <reaction evidence="10">
        <text>ATP + H2O = ADP + phosphate + H(+)</text>
        <dbReference type="Rhea" id="RHEA:13065"/>
        <dbReference type="ChEBI" id="CHEBI:15377"/>
        <dbReference type="ChEBI" id="CHEBI:15378"/>
        <dbReference type="ChEBI" id="CHEBI:30616"/>
        <dbReference type="ChEBI" id="CHEBI:43474"/>
        <dbReference type="ChEBI" id="CHEBI:456216"/>
        <dbReference type="EC" id="3.6.4.13"/>
    </reaction>
</comment>
<name>A0A0G4M0R7_VERLO</name>
<dbReference type="Pfam" id="PF00271">
    <property type="entry name" value="Helicase_C"/>
    <property type="match status" value="1"/>
</dbReference>
<accession>A0A0G4M0R7</accession>
<keyword evidence="8" id="KW-0508">mRNA splicing</keyword>
<evidence type="ECO:0000256" key="1">
    <source>
        <dbReference type="ARBA" id="ARBA00004123"/>
    </source>
</evidence>
<dbReference type="FunFam" id="3.40.50.300:FF:000726">
    <property type="entry name" value="Pre-mRNA-splicing factor ATP-dependent RNA helicase"/>
    <property type="match status" value="2"/>
</dbReference>
<dbReference type="FunFam" id="3.40.50.300:FF:000007">
    <property type="entry name" value="Pre-mRNA-splicing factor ATP-dependent RNA helicase"/>
    <property type="match status" value="1"/>
</dbReference>
<reference evidence="14 15" key="1">
    <citation type="submission" date="2015-05" db="EMBL/GenBank/DDBJ databases">
        <authorList>
            <person name="Wang D.B."/>
            <person name="Wang M."/>
        </authorList>
    </citation>
    <scope>NUCLEOTIDE SEQUENCE [LARGE SCALE GENOMIC DNA]</scope>
    <source>
        <strain evidence="14">VL1</strain>
    </source>
</reference>
<dbReference type="PROSITE" id="PS00690">
    <property type="entry name" value="DEAH_ATP_HELICASE"/>
    <property type="match status" value="2"/>
</dbReference>
<feature type="compositionally biased region" description="Acidic residues" evidence="11">
    <location>
        <begin position="662"/>
        <end position="679"/>
    </location>
</feature>
<evidence type="ECO:0000256" key="8">
    <source>
        <dbReference type="ARBA" id="ARBA00023187"/>
    </source>
</evidence>
<feature type="compositionally biased region" description="Basic and acidic residues" evidence="11">
    <location>
        <begin position="37"/>
        <end position="48"/>
    </location>
</feature>
<dbReference type="EMBL" id="CVQH01020530">
    <property type="protein sequence ID" value="CRK27878.1"/>
    <property type="molecule type" value="Genomic_DNA"/>
</dbReference>
<dbReference type="InterPro" id="IPR014001">
    <property type="entry name" value="Helicase_ATP-bd"/>
</dbReference>
<evidence type="ECO:0000256" key="4">
    <source>
        <dbReference type="ARBA" id="ARBA00022741"/>
    </source>
</evidence>
<evidence type="ECO:0000256" key="2">
    <source>
        <dbReference type="ARBA" id="ARBA00012552"/>
    </source>
</evidence>
<dbReference type="GO" id="GO:0008380">
    <property type="term" value="P:RNA splicing"/>
    <property type="evidence" value="ECO:0007669"/>
    <property type="project" value="UniProtKB-KW"/>
</dbReference>
<feature type="compositionally biased region" description="Basic and acidic residues" evidence="11">
    <location>
        <begin position="97"/>
        <end position="167"/>
    </location>
</feature>
<keyword evidence="9" id="KW-0539">Nucleus</keyword>
<keyword evidence="5" id="KW-0378">Hydrolase</keyword>
<evidence type="ECO:0000313" key="14">
    <source>
        <dbReference type="EMBL" id="CRK27878.1"/>
    </source>
</evidence>
<dbReference type="CDD" id="cd18791">
    <property type="entry name" value="SF2_C_RHA"/>
    <property type="match status" value="1"/>
</dbReference>
<dbReference type="PROSITE" id="PS51192">
    <property type="entry name" value="HELICASE_ATP_BIND_1"/>
    <property type="match status" value="2"/>
</dbReference>
<keyword evidence="7" id="KW-0067">ATP-binding</keyword>
<dbReference type="GO" id="GO:0006397">
    <property type="term" value="P:mRNA processing"/>
    <property type="evidence" value="ECO:0007669"/>
    <property type="project" value="UniProtKB-KW"/>
</dbReference>
<dbReference type="SMART" id="SM00490">
    <property type="entry name" value="HELICc"/>
    <property type="match status" value="1"/>
</dbReference>
<sequence length="1587" mass="182005">MSSKKYAFLPMGDDELGPAKVTKEKKEKRSKHRHRDHDRNDRDRGERSSRRRSRSRSRSPYRPAKQQYRKRDTDADDRWADEEPPSDMDDVEEEPEFKESAPKRVKLSHGEGDRDGDRDADLSDGAREELERQRDIEEREAFAKRLRDKDDGKSKPRDSKRGPESATDRLAAMPDLRLRSRQQYLQKREAEKLALLRKQVAEETEELRSGVRLSERERADFAKNREILRLAEERLKIDDHKDGYYMPEDYITEKGKIDSRRKEDALYKRYVDKDEYGQEKFVTEHDEWEREQTAKAKAQINRGERENDDYDYVLDHDQYIQWNLDSRLPGEGKTMTKEEAFLAAQIEAAEKKQLSIQETRKSLPIYQYRDDFLAAMEKYQILVIVGETGSGKTTQLPQYLHEAGYTKNGAKVGCTQPRRVAAMSVAARVADEVGVKVGQEVGYNIRFEDNTSDKTVLKYMTDGMLLREFMTEPDLAGYSAIMIDEAHERTVHTDILLALLKDLARERPDLKLLISSATMNAEKFAAYFDDAPIYNIPGRRYPVDIYYTPAPEANYLAAAITTVFQIHTTQGKGDILVRSPLPVMSSKKYAFLPMGDDELGPAKVTKEKKEKRSKHRHRDHDRNDRDRGERSSRRRSRSRSRSPYRPAKQQYRKRDTDADDRWADEEPPSDIDDVEEEPEFKESAPKRVKLSHGEGDRDGDRDADLSDGAREELERQRDIEEREAFAKRLREKDDGKSKPRDSKRGPESAADRLAAMPDLRIRSRQQYLQKRETEKLALLRKQVAEETEELRSGVRLSERERADFAKNREILRLAEERLKIDDHKDGYYMPEDYITEKGKIDSRRKEDALYKRYVEKDEYGQEKFVTEHDEWEREQTAKAKAQINRAERENDDYDYVLDQDQYIQWNLDSRLPGEGKTMTKEEAFLAAQIEAAEKKQLSIQETRKSLPIYRYRDDFLAAMEKYQILVIVGETGSGKTTQLPQYLHEAGYTKNGAKVGCTQPRRVAAMSVAARVADEVGVKVGQEVGYNIRFEDNTSDKTVLKYMTDGMLLREFMTEPDLAGYSAIMIDEAHERTVHTDILLALLKDLARERPDLKLLISSATMNAEKFAAYFDDAPIYNIPGRRYPVDIYYTPAPEANYLAAAITTVFQIHTTQGKGDILVFLTGQDEIDSAEQQIADTVKKLGNRVKELIICPIYANLPSDLQAKIFEPTPEGARKVVLATNIAETSLTIDGIVYVIDPGFVKENVYNPATGMSNLVVAPCSRASANQRSGRAGRVGPGKCFRLYTKFAYMNEMDESPMPEIQRTNLNGVVLQLKSLGINELLDFEFMDPPPTEALIGALNQLFALQALNHKGELTKMGRQMAEFPTDPMLAKAVLAADKEGCVEEVLSVVSMLSEASALFFRPKDKKIHADSARARFTVKEGGDHLTLLNIWNQWVDSDFSPIWSRENFLQQRSLTRARDVRDQLAKLCERVEVSSSSCGASNLTPIRRAITAGFFPNAGRLQRSGDSYRTVKKNATVYIHPSSVLMGVDPPTKMLVYFELVQTTKEYMRSCMPIEPKWLAELAPHFYKKKDMEGLEDKKMPKSRD</sequence>
<dbReference type="Pfam" id="PF00270">
    <property type="entry name" value="DEAD"/>
    <property type="match status" value="2"/>
</dbReference>
<feature type="domain" description="Helicase ATP-binding" evidence="12">
    <location>
        <begin position="956"/>
        <end position="1120"/>
    </location>
</feature>
<dbReference type="SMART" id="SM00382">
    <property type="entry name" value="AAA"/>
    <property type="match status" value="2"/>
</dbReference>
<dbReference type="EC" id="3.6.4.13" evidence="2"/>
<evidence type="ECO:0000256" key="10">
    <source>
        <dbReference type="ARBA" id="ARBA00047984"/>
    </source>
</evidence>
<dbReference type="GO" id="GO:0071006">
    <property type="term" value="C:U2-type catalytic step 1 spliceosome"/>
    <property type="evidence" value="ECO:0007669"/>
    <property type="project" value="UniProtKB-ARBA"/>
</dbReference>
<feature type="region of interest" description="Disordered" evidence="11">
    <location>
        <begin position="1"/>
        <end position="175"/>
    </location>
</feature>
<dbReference type="STRING" id="100787.A0A0G4M0R7"/>
<comment type="subcellular location">
    <subcellularLocation>
        <location evidence="1">Nucleus</location>
    </subcellularLocation>
</comment>
<keyword evidence="6" id="KW-0347">Helicase</keyword>
<dbReference type="PANTHER" id="PTHR18934:SF83">
    <property type="entry name" value="PRE-MRNA-SPLICING FACTOR ATP-DEPENDENT RNA HELICASE DHX16"/>
    <property type="match status" value="1"/>
</dbReference>
<dbReference type="InterPro" id="IPR011709">
    <property type="entry name" value="DEAD-box_helicase_OB_fold"/>
</dbReference>
<evidence type="ECO:0000313" key="15">
    <source>
        <dbReference type="Proteomes" id="UP000044602"/>
    </source>
</evidence>
<dbReference type="InterPro" id="IPR027417">
    <property type="entry name" value="P-loop_NTPase"/>
</dbReference>
<dbReference type="GO" id="GO:0071013">
    <property type="term" value="C:catalytic step 2 spliceosome"/>
    <property type="evidence" value="ECO:0007669"/>
    <property type="project" value="TreeGrafter"/>
</dbReference>
<dbReference type="PANTHER" id="PTHR18934">
    <property type="entry name" value="ATP-DEPENDENT RNA HELICASE"/>
    <property type="match status" value="1"/>
</dbReference>
<proteinExistence type="predicted"/>
<evidence type="ECO:0000256" key="3">
    <source>
        <dbReference type="ARBA" id="ARBA00022664"/>
    </source>
</evidence>
<feature type="compositionally biased region" description="Basic and acidic residues" evidence="11">
    <location>
        <begin position="680"/>
        <end position="750"/>
    </location>
</feature>
<feature type="compositionally biased region" description="Basic and acidic residues" evidence="11">
    <location>
        <begin position="69"/>
        <end position="78"/>
    </location>
</feature>
<gene>
    <name evidence="14" type="ORF">BN1708_014980</name>
</gene>
<feature type="compositionally biased region" description="Basic and acidic residues" evidence="11">
    <location>
        <begin position="620"/>
        <end position="631"/>
    </location>
</feature>
<dbReference type="SMART" id="SM00487">
    <property type="entry name" value="DEXDc"/>
    <property type="match status" value="2"/>
</dbReference>
<feature type="compositionally biased region" description="Basic residues" evidence="11">
    <location>
        <begin position="632"/>
        <end position="642"/>
    </location>
</feature>
<keyword evidence="3" id="KW-0507">mRNA processing</keyword>
<feature type="compositionally biased region" description="Basic and acidic residues" evidence="11">
    <location>
        <begin position="652"/>
        <end position="661"/>
    </location>
</feature>